<gene>
    <name evidence="1" type="ORF">JOB18_004521</name>
</gene>
<keyword evidence="2" id="KW-1185">Reference proteome</keyword>
<sequence>MTVYHVLQRAGALKHLSDVDRARHVNRLVDLLDEERVHEGYIPKLNKAKFVAKDVVTELQERYGKKLPHKMLKEYELEEVVIVFCLQKHINKLFDQTTKKKCSSPPWIWFRSFLRR</sequence>
<comment type="caution">
    <text evidence="1">The sequence shown here is derived from an EMBL/GenBank/DDBJ whole genome shotgun (WGS) entry which is preliminary data.</text>
</comment>
<accession>A0AAV6Q850</accession>
<dbReference type="EMBL" id="JAGKHQ010000018">
    <property type="protein sequence ID" value="KAG7485176.1"/>
    <property type="molecule type" value="Genomic_DNA"/>
</dbReference>
<reference evidence="1 2" key="1">
    <citation type="journal article" date="2021" name="Sci. Rep.">
        <title>Chromosome anchoring in Senegalese sole (Solea senegalensis) reveals sex-associated markers and genome rearrangements in flatfish.</title>
        <authorList>
            <person name="Guerrero-Cozar I."/>
            <person name="Gomez-Garrido J."/>
            <person name="Berbel C."/>
            <person name="Martinez-Blanch J.F."/>
            <person name="Alioto T."/>
            <person name="Claros M.G."/>
            <person name="Gagnaire P.A."/>
            <person name="Manchado M."/>
        </authorList>
    </citation>
    <scope>NUCLEOTIDE SEQUENCE [LARGE SCALE GENOMIC DNA]</scope>
    <source>
        <strain evidence="1">Sse05_10M</strain>
    </source>
</reference>
<organism evidence="1 2">
    <name type="scientific">Solea senegalensis</name>
    <name type="common">Senegalese sole</name>
    <dbReference type="NCBI Taxonomy" id="28829"/>
    <lineage>
        <taxon>Eukaryota</taxon>
        <taxon>Metazoa</taxon>
        <taxon>Chordata</taxon>
        <taxon>Craniata</taxon>
        <taxon>Vertebrata</taxon>
        <taxon>Euteleostomi</taxon>
        <taxon>Actinopterygii</taxon>
        <taxon>Neopterygii</taxon>
        <taxon>Teleostei</taxon>
        <taxon>Neoteleostei</taxon>
        <taxon>Acanthomorphata</taxon>
        <taxon>Carangaria</taxon>
        <taxon>Pleuronectiformes</taxon>
        <taxon>Pleuronectoidei</taxon>
        <taxon>Soleidae</taxon>
        <taxon>Solea</taxon>
    </lineage>
</organism>
<proteinExistence type="predicted"/>
<name>A0AAV6Q850_SOLSE</name>
<dbReference type="Proteomes" id="UP000693946">
    <property type="component" value="Linkage Group LG6"/>
</dbReference>
<evidence type="ECO:0000313" key="2">
    <source>
        <dbReference type="Proteomes" id="UP000693946"/>
    </source>
</evidence>
<evidence type="ECO:0000313" key="1">
    <source>
        <dbReference type="EMBL" id="KAG7485176.1"/>
    </source>
</evidence>
<dbReference type="AlphaFoldDB" id="A0AAV6Q850"/>
<protein>
    <submittedName>
        <fullName evidence="1">Uncharacterized protein</fullName>
    </submittedName>
</protein>